<comment type="subcellular location">
    <subcellularLocation>
        <location evidence="1">Cell inner membrane</location>
        <topology evidence="1">Multi-pass membrane protein</topology>
    </subcellularLocation>
</comment>
<keyword evidence="6 9" id="KW-1133">Transmembrane helix</keyword>
<evidence type="ECO:0000256" key="4">
    <source>
        <dbReference type="ARBA" id="ARBA00022519"/>
    </source>
</evidence>
<evidence type="ECO:0000256" key="1">
    <source>
        <dbReference type="ARBA" id="ARBA00004429"/>
    </source>
</evidence>
<gene>
    <name evidence="10" type="ORF">DVS81_13015</name>
</gene>
<feature type="transmembrane region" description="Helical" evidence="9">
    <location>
        <begin position="37"/>
        <end position="58"/>
    </location>
</feature>
<dbReference type="Pfam" id="PF04143">
    <property type="entry name" value="Sulf_transp"/>
    <property type="match status" value="1"/>
</dbReference>
<evidence type="ECO:0000313" key="10">
    <source>
        <dbReference type="EMBL" id="RDE50124.1"/>
    </source>
</evidence>
<dbReference type="PANTHER" id="PTHR30574:SF1">
    <property type="entry name" value="SULPHUR TRANSPORT DOMAIN-CONTAINING PROTEIN"/>
    <property type="match status" value="1"/>
</dbReference>
<evidence type="ECO:0000256" key="3">
    <source>
        <dbReference type="ARBA" id="ARBA00022475"/>
    </source>
</evidence>
<proteinExistence type="inferred from homology"/>
<keyword evidence="2" id="KW-0813">Transport</keyword>
<sequence length="349" mass="36935">MAALFIVGLLLGITLYHCSFGFTSAYRRLLVNGELRAIRAQLLMLAVTTLAFAPLLALGEAFGRPLSGAIAPVGVAMFCGAFLFGIGMQLGGGCGSGTLYAMGGGSPRMLVVLLAFCAGGFWASLNLGAWQSLPEWPPLVLGDRFGWGMAAGAQALLLITAAWTLRCYDTAPPARQSCHLWRGPWPLLAAVVLLPLLNLATLLLAGHPWTITWAFTLWAAKAAALMGWNLTDDPFWSAPFQYDALHRGILSDVTSVMDIGLVLGAASAALLARRFAPMWRIQPRSLAAAILGGLAMGYGARLAYGCNIGAFFSGVASTSLHGWLWIIAALIGSWIGVRLRPLFGLANDS</sequence>
<dbReference type="Proteomes" id="UP000253831">
    <property type="component" value="Unassembled WGS sequence"/>
</dbReference>
<dbReference type="GO" id="GO:0005886">
    <property type="term" value="C:plasma membrane"/>
    <property type="evidence" value="ECO:0007669"/>
    <property type="project" value="UniProtKB-SubCell"/>
</dbReference>
<name>A0A369XJQ0_9PROT</name>
<evidence type="ECO:0000256" key="5">
    <source>
        <dbReference type="ARBA" id="ARBA00022692"/>
    </source>
</evidence>
<evidence type="ECO:0000256" key="8">
    <source>
        <dbReference type="ARBA" id="ARBA00035655"/>
    </source>
</evidence>
<organism evidence="10 11">
    <name type="scientific">Candidatus Accumulibacter meliphilus</name>
    <dbReference type="NCBI Taxonomy" id="2211374"/>
    <lineage>
        <taxon>Bacteria</taxon>
        <taxon>Pseudomonadati</taxon>
        <taxon>Pseudomonadota</taxon>
        <taxon>Betaproteobacteria</taxon>
        <taxon>Candidatus Accumulibacter</taxon>
    </lineage>
</organism>
<dbReference type="InterPro" id="IPR007272">
    <property type="entry name" value="Sulf_transp_TsuA/YedE"/>
</dbReference>
<accession>A0A369XJQ0</accession>
<feature type="transmembrane region" description="Helical" evidence="9">
    <location>
        <begin position="145"/>
        <end position="165"/>
    </location>
</feature>
<comment type="similarity">
    <text evidence="8">Belongs to the TsuA/YedE (TC 9.B.102) family.</text>
</comment>
<dbReference type="EMBL" id="QPGA01000026">
    <property type="protein sequence ID" value="RDE50124.1"/>
    <property type="molecule type" value="Genomic_DNA"/>
</dbReference>
<feature type="transmembrane region" description="Helical" evidence="9">
    <location>
        <begin position="249"/>
        <end position="272"/>
    </location>
</feature>
<dbReference type="AlphaFoldDB" id="A0A369XJQ0"/>
<keyword evidence="7 9" id="KW-0472">Membrane</keyword>
<evidence type="ECO:0000256" key="9">
    <source>
        <dbReference type="SAM" id="Phobius"/>
    </source>
</evidence>
<feature type="transmembrane region" description="Helical" evidence="9">
    <location>
        <begin position="185"/>
        <end position="204"/>
    </location>
</feature>
<keyword evidence="4" id="KW-0997">Cell inner membrane</keyword>
<feature type="transmembrane region" description="Helical" evidence="9">
    <location>
        <begin position="110"/>
        <end position="133"/>
    </location>
</feature>
<evidence type="ECO:0000313" key="11">
    <source>
        <dbReference type="Proteomes" id="UP000253831"/>
    </source>
</evidence>
<protein>
    <submittedName>
        <fullName evidence="10">YeeE/YedE family protein</fullName>
    </submittedName>
</protein>
<evidence type="ECO:0000256" key="6">
    <source>
        <dbReference type="ARBA" id="ARBA00022989"/>
    </source>
</evidence>
<feature type="transmembrane region" description="Helical" evidence="9">
    <location>
        <begin position="70"/>
        <end position="90"/>
    </location>
</feature>
<evidence type="ECO:0000256" key="7">
    <source>
        <dbReference type="ARBA" id="ARBA00023136"/>
    </source>
</evidence>
<feature type="transmembrane region" description="Helical" evidence="9">
    <location>
        <begin position="310"/>
        <end position="335"/>
    </location>
</feature>
<keyword evidence="3" id="KW-1003">Cell membrane</keyword>
<reference evidence="10 11" key="1">
    <citation type="submission" date="2018-05" db="EMBL/GenBank/DDBJ databases">
        <title>Integrated omic analyses show evidence that a Ca. Accumulibacter phosphatis strain performs denitrification under micro-aerobic conditions.</title>
        <authorList>
            <person name="Camejo P.Y."/>
            <person name="Katherine M.D."/>
            <person name="Daniel N.R."/>
        </authorList>
    </citation>
    <scope>NUCLEOTIDE SEQUENCE [LARGE SCALE GENOMIC DNA]</scope>
    <source>
        <strain evidence="10">UW-LDO-IC</strain>
    </source>
</reference>
<dbReference type="PANTHER" id="PTHR30574">
    <property type="entry name" value="INNER MEMBRANE PROTEIN YEDE"/>
    <property type="match status" value="1"/>
</dbReference>
<comment type="caution">
    <text evidence="10">The sequence shown here is derived from an EMBL/GenBank/DDBJ whole genome shotgun (WGS) entry which is preliminary data.</text>
</comment>
<feature type="transmembrane region" description="Helical" evidence="9">
    <location>
        <begin position="284"/>
        <end position="304"/>
    </location>
</feature>
<evidence type="ECO:0000256" key="2">
    <source>
        <dbReference type="ARBA" id="ARBA00022448"/>
    </source>
</evidence>
<keyword evidence="5 9" id="KW-0812">Transmembrane</keyword>